<comment type="caution">
    <text evidence="1">The sequence shown here is derived from an EMBL/GenBank/DDBJ whole genome shotgun (WGS) entry which is preliminary data.</text>
</comment>
<dbReference type="Proteomes" id="UP001152531">
    <property type="component" value="Unassembled WGS sequence"/>
</dbReference>
<reference evidence="1" key="1">
    <citation type="submission" date="2022-06" db="EMBL/GenBank/DDBJ databases">
        <authorList>
            <person name="Legras J.-L."/>
            <person name="Devillers H."/>
            <person name="Grondin C."/>
        </authorList>
    </citation>
    <scope>NUCLEOTIDE SEQUENCE</scope>
    <source>
        <strain evidence="1">CLIB 1444</strain>
    </source>
</reference>
<accession>A0ACA9Y8Z8</accession>
<gene>
    <name evidence="1" type="ORF">CLIB1444_06S03862</name>
</gene>
<keyword evidence="2" id="KW-1185">Reference proteome</keyword>
<sequence length="449" mass="52405">MTNITITQSISDWWGTSSTLMKPTVDSKSYHEARYKNLMIEYELYKAILSEDIQINKPFESVYSTGLIGSFVDSELDNGDVIHEFLLENIPKDENKDPQDIQHIVIIHGYMAASGYFVKTFETLIKSKKWLKIHVIDLPGFGNSSRPKFPKELLKDYTDKFDKINQVLNIENWFIDRIELWRIKNSLTHFKLISHSMGGYLSCCYLMKYNMNQVKDLIIVSPMGTESSSMSLIHDKNLQVNHHELGSDPLRELITAQPLNEEINPELEKLWEKLGRPKFPKNIVLKKLWEWKISPFQLLQLFGPLFSKFLSFWSFQRFKNLTSNEDDQGDNHDLILKLHYYSYSIFNQFQGSGELAITKLINHEILPRLPLGERKLSQFFTDNQIRTLWLYGDKDWMNDKGGMAISEEINQLGGESTFEMVPDAGHHIYLDNPEEFNKLVIDFFHLDNE</sequence>
<dbReference type="EMBL" id="CALSDN010000006">
    <property type="protein sequence ID" value="CAH6721511.1"/>
    <property type="molecule type" value="Genomic_DNA"/>
</dbReference>
<protein>
    <submittedName>
        <fullName evidence="1">Protein Ecm18p</fullName>
    </submittedName>
</protein>
<organism evidence="1 2">
    <name type="scientific">[Candida] jaroonii</name>
    <dbReference type="NCBI Taxonomy" id="467808"/>
    <lineage>
        <taxon>Eukaryota</taxon>
        <taxon>Fungi</taxon>
        <taxon>Dikarya</taxon>
        <taxon>Ascomycota</taxon>
        <taxon>Saccharomycotina</taxon>
        <taxon>Pichiomycetes</taxon>
        <taxon>Debaryomycetaceae</taxon>
        <taxon>Yamadazyma</taxon>
    </lineage>
</organism>
<proteinExistence type="predicted"/>
<name>A0ACA9Y8Z8_9ASCO</name>
<evidence type="ECO:0000313" key="1">
    <source>
        <dbReference type="EMBL" id="CAH6721511.1"/>
    </source>
</evidence>
<evidence type="ECO:0000313" key="2">
    <source>
        <dbReference type="Proteomes" id="UP001152531"/>
    </source>
</evidence>